<feature type="transmembrane region" description="Helical" evidence="6">
    <location>
        <begin position="1214"/>
        <end position="1235"/>
    </location>
</feature>
<dbReference type="GO" id="GO:0014069">
    <property type="term" value="C:postsynaptic density"/>
    <property type="evidence" value="ECO:0007669"/>
    <property type="project" value="TreeGrafter"/>
</dbReference>
<dbReference type="Pfam" id="PF02453">
    <property type="entry name" value="Reticulon"/>
    <property type="match status" value="1"/>
</dbReference>
<dbReference type="AlphaFoldDB" id="A0AAD8FT04"/>
<evidence type="ECO:0000256" key="2">
    <source>
        <dbReference type="ARBA" id="ARBA00022692"/>
    </source>
</evidence>
<feature type="compositionally biased region" description="Acidic residues" evidence="7">
    <location>
        <begin position="549"/>
        <end position="558"/>
    </location>
</feature>
<feature type="compositionally biased region" description="Polar residues" evidence="7">
    <location>
        <begin position="1030"/>
        <end position="1041"/>
    </location>
</feature>
<protein>
    <recommendedName>
        <fullName evidence="6">Reticulon</fullName>
    </recommendedName>
</protein>
<dbReference type="Gene3D" id="1.20.5.2480">
    <property type="match status" value="1"/>
</dbReference>
<feature type="compositionally biased region" description="Polar residues" evidence="7">
    <location>
        <begin position="716"/>
        <end position="727"/>
    </location>
</feature>
<keyword evidence="4 6" id="KW-1133">Transmembrane helix</keyword>
<dbReference type="GO" id="GO:0030182">
    <property type="term" value="P:neuron differentiation"/>
    <property type="evidence" value="ECO:0007669"/>
    <property type="project" value="TreeGrafter"/>
</dbReference>
<feature type="region of interest" description="Disordered" evidence="7">
    <location>
        <begin position="403"/>
        <end position="422"/>
    </location>
</feature>
<feature type="compositionally biased region" description="Low complexity" evidence="7">
    <location>
        <begin position="823"/>
        <end position="844"/>
    </location>
</feature>
<gene>
    <name evidence="9" type="primary">RTN3</name>
    <name evidence="9" type="ORF">AOXY_G33345</name>
</gene>
<dbReference type="Proteomes" id="UP001230051">
    <property type="component" value="Unassembled WGS sequence"/>
</dbReference>
<feature type="compositionally biased region" description="Acidic residues" evidence="7">
    <location>
        <begin position="996"/>
        <end position="1005"/>
    </location>
</feature>
<feature type="region of interest" description="Disordered" evidence="7">
    <location>
        <begin position="218"/>
        <end position="248"/>
    </location>
</feature>
<feature type="compositionally biased region" description="Low complexity" evidence="7">
    <location>
        <begin position="434"/>
        <end position="445"/>
    </location>
</feature>
<dbReference type="PANTHER" id="PTHR45799:SF4">
    <property type="entry name" value="RETICULON-3"/>
    <property type="match status" value="1"/>
</dbReference>
<evidence type="ECO:0000256" key="5">
    <source>
        <dbReference type="ARBA" id="ARBA00023136"/>
    </source>
</evidence>
<evidence type="ECO:0000256" key="3">
    <source>
        <dbReference type="ARBA" id="ARBA00022824"/>
    </source>
</evidence>
<feature type="region of interest" description="Disordered" evidence="7">
    <location>
        <begin position="996"/>
        <end position="1016"/>
    </location>
</feature>
<feature type="region of interest" description="Disordered" evidence="7">
    <location>
        <begin position="427"/>
        <end position="448"/>
    </location>
</feature>
<feature type="region of interest" description="Disordered" evidence="7">
    <location>
        <begin position="1030"/>
        <end position="1064"/>
    </location>
</feature>
<feature type="region of interest" description="Disordered" evidence="7">
    <location>
        <begin position="1"/>
        <end position="23"/>
    </location>
</feature>
<name>A0AAD8FT04_ACIOX</name>
<dbReference type="GO" id="GO:0005789">
    <property type="term" value="C:endoplasmic reticulum membrane"/>
    <property type="evidence" value="ECO:0007669"/>
    <property type="project" value="UniProtKB-SubCell"/>
</dbReference>
<dbReference type="GO" id="GO:0007420">
    <property type="term" value="P:brain development"/>
    <property type="evidence" value="ECO:0007669"/>
    <property type="project" value="TreeGrafter"/>
</dbReference>
<comment type="subcellular location">
    <subcellularLocation>
        <location evidence="1 6">Endoplasmic reticulum membrane</location>
        <topology evidence="1 6">Multi-pass membrane protein</topology>
    </subcellularLocation>
</comment>
<feature type="compositionally biased region" description="Polar residues" evidence="7">
    <location>
        <begin position="171"/>
        <end position="180"/>
    </location>
</feature>
<evidence type="ECO:0000256" key="6">
    <source>
        <dbReference type="RuleBase" id="RU210713"/>
    </source>
</evidence>
<dbReference type="PANTHER" id="PTHR45799">
    <property type="entry name" value="RETICULON-LIKE PROTEIN"/>
    <property type="match status" value="1"/>
</dbReference>
<evidence type="ECO:0000313" key="9">
    <source>
        <dbReference type="EMBL" id="KAK1150932.1"/>
    </source>
</evidence>
<feature type="compositionally biased region" description="Pro residues" evidence="7">
    <location>
        <begin position="354"/>
        <end position="367"/>
    </location>
</feature>
<dbReference type="InterPro" id="IPR003388">
    <property type="entry name" value="Reticulon"/>
</dbReference>
<dbReference type="EMBL" id="JAGXEW010000055">
    <property type="protein sequence ID" value="KAK1150932.1"/>
    <property type="molecule type" value="Genomic_DNA"/>
</dbReference>
<dbReference type="GO" id="GO:0071787">
    <property type="term" value="P:endoplasmic reticulum tubular network formation"/>
    <property type="evidence" value="ECO:0007669"/>
    <property type="project" value="TreeGrafter"/>
</dbReference>
<proteinExistence type="predicted"/>
<evidence type="ECO:0000256" key="1">
    <source>
        <dbReference type="ARBA" id="ARBA00004477"/>
    </source>
</evidence>
<feature type="compositionally biased region" description="Basic and acidic residues" evidence="7">
    <location>
        <begin position="304"/>
        <end position="345"/>
    </location>
</feature>
<accession>A0AAD8FT04</accession>
<dbReference type="InterPro" id="IPR046964">
    <property type="entry name" value="RTN1-4"/>
</dbReference>
<feature type="region of interest" description="Disordered" evidence="7">
    <location>
        <begin position="502"/>
        <end position="531"/>
    </location>
</feature>
<evidence type="ECO:0000256" key="7">
    <source>
        <dbReference type="SAM" id="MobiDB-lite"/>
    </source>
</evidence>
<evidence type="ECO:0000259" key="8">
    <source>
        <dbReference type="PROSITE" id="PS50845"/>
    </source>
</evidence>
<sequence>MPAPDKNPLPRVKTPSPPLRQRPSSCFSVHARVCSVFLYTAVSSHCLAAEGIKGNISNKPSESVATSLRFLSQPGSFAPVVFDSHSQALGDKNLPDHPMELKEATKIEEVPGFSTDSVIEAVSSESSRHVAPISGTEVTFRAFSNFGLSSSPDKVLEKTSDASPAMKVQERSQGVFSRGQTPEEPKVQDKPAAGSETWGDGGFMLFKECHYERSPVKESTDPFSLFNKDPSPDQDSPDSPFEVLDDSQRKHSFGKEFLETMTSDWVPTQIAAAKVVSDVEQAKDEKDQGPFGPLADIHNIEVTTKLEKTDWAKEPAYKSMQKEAKEDSDESRDSTPEPDEEEKKISPVSGGKTAPPPPPPPLPPPQAKPIDTQVEEIKKQASPAKESSGEDLNFLPTAYIWEKPEKDAEKTQQTLEKSCADFENLPPAYSEVGTTTATTTSSSSSLPSYASFKFDTEELPKSQQPARAKVPGLIWGVDSEPVENIDADSSGESDDTVIEDVSVVTEREPAVPKSTATVKDPEEMEQKVAPAQLEKPLLVPIINVIETEEQIVSDDESDEKASAVVVEPADRAGKDSTPPPADTTPQDSKPAGPVLGKEDSQPTAAESKTEKPKLDSEPVLDDSESKSLTQDSESIFADSVMKTQDPKPVLADPKIEKPSSVLADFAKEKPTQDQKPILFDSETKKSTQDSQTSFEDSIMGKPTQDPKPILSDSETKISTQDSQTSFEDSIMEKPTQDPKPILFDSKIEKPLSTGVESSVESFLRGGAVRADAYEKAVQDLGEMEKEDPSKRIQPVLLAETVKAQPTSIDVSQAPFHYAQDVPTNTTSTATTVQTKSEEPVVASEEAARHLPKMSFPSGKPEDLLPGAGPADQSPARSIPPAIPKEMASRGGAEITMPVFKEELSRAEDSPDSTSDPESIEPECSVSAATDSFVDFMRECLKSRQDESPEDLSHDFAAKVSTTAAVAGSRPPQAAPTMVLDFEQEQLTIKALKELGESLEEEEEEEARNSPASKPDAQKLLLSSQAAPESFSKQQTASSPVQSHPEVAEISPSGAPREVEEASADNQRAAALTEHALAALLTQTSVRDLIYWRDVKMSGTVFGVTLLLLLSLAAFSVVSVLSYLLLALLAVTISFRVFKSVVQAVQKSDEGHPFRAYMEKDISLSSESFSRYVDTGLGHCNCVLKQLSRLFLVEDLVDSLKLAVFMWLMTYVGAVFNGITLLIIAHVLVFSIPVVYEKYKSPIDRYVGIVHNQVKSVVSKVQAKVPGLSKRKPE</sequence>
<feature type="transmembrane region" description="Helical" evidence="6">
    <location>
        <begin position="1105"/>
        <end position="1130"/>
    </location>
</feature>
<comment type="caution">
    <text evidence="9">The sequence shown here is derived from an EMBL/GenBank/DDBJ whole genome shotgun (WGS) entry which is preliminary data.</text>
</comment>
<keyword evidence="3 6" id="KW-0256">Endoplasmic reticulum</keyword>
<keyword evidence="5 6" id="KW-0472">Membrane</keyword>
<keyword evidence="10" id="KW-1185">Reference proteome</keyword>
<feature type="region of interest" description="Disordered" evidence="7">
    <location>
        <begin position="819"/>
        <end position="926"/>
    </location>
</feature>
<feature type="region of interest" description="Disordered" evidence="7">
    <location>
        <begin position="278"/>
        <end position="393"/>
    </location>
</feature>
<evidence type="ECO:0000313" key="10">
    <source>
        <dbReference type="Proteomes" id="UP001230051"/>
    </source>
</evidence>
<reference evidence="9" key="1">
    <citation type="submission" date="2022-02" db="EMBL/GenBank/DDBJ databases">
        <title>Atlantic sturgeon de novo genome assembly.</title>
        <authorList>
            <person name="Stock M."/>
            <person name="Klopp C."/>
            <person name="Guiguen Y."/>
            <person name="Cabau C."/>
            <person name="Parinello H."/>
            <person name="Santidrian Yebra-Pimentel E."/>
            <person name="Kuhl H."/>
            <person name="Dirks R.P."/>
            <person name="Guessner J."/>
            <person name="Wuertz S."/>
            <person name="Du K."/>
            <person name="Schartl M."/>
        </authorList>
    </citation>
    <scope>NUCLEOTIDE SEQUENCE</scope>
    <source>
        <strain evidence="9">STURGEONOMICS-FGT-2020</strain>
        <tissue evidence="9">Whole blood</tissue>
    </source>
</reference>
<dbReference type="PROSITE" id="PS50845">
    <property type="entry name" value="RETICULON"/>
    <property type="match status" value="1"/>
</dbReference>
<dbReference type="GO" id="GO:0043005">
    <property type="term" value="C:neuron projection"/>
    <property type="evidence" value="ECO:0007669"/>
    <property type="project" value="TreeGrafter"/>
</dbReference>
<feature type="compositionally biased region" description="Basic and acidic residues" evidence="7">
    <location>
        <begin position="607"/>
        <end position="616"/>
    </location>
</feature>
<keyword evidence="2 6" id="KW-0812">Transmembrane</keyword>
<feature type="domain" description="Reticulon" evidence="8">
    <location>
        <begin position="1085"/>
        <end position="1273"/>
    </location>
</feature>
<feature type="region of interest" description="Disordered" evidence="7">
    <location>
        <begin position="549"/>
        <end position="742"/>
    </location>
</feature>
<feature type="compositionally biased region" description="Basic and acidic residues" evidence="7">
    <location>
        <begin position="899"/>
        <end position="908"/>
    </location>
</feature>
<organism evidence="9 10">
    <name type="scientific">Acipenser oxyrinchus oxyrinchus</name>
    <dbReference type="NCBI Taxonomy" id="40147"/>
    <lineage>
        <taxon>Eukaryota</taxon>
        <taxon>Metazoa</taxon>
        <taxon>Chordata</taxon>
        <taxon>Craniata</taxon>
        <taxon>Vertebrata</taxon>
        <taxon>Euteleostomi</taxon>
        <taxon>Actinopterygii</taxon>
        <taxon>Chondrostei</taxon>
        <taxon>Acipenseriformes</taxon>
        <taxon>Acipenseridae</taxon>
        <taxon>Acipenser</taxon>
    </lineage>
</organism>
<feature type="region of interest" description="Disordered" evidence="7">
    <location>
        <begin position="153"/>
        <end position="195"/>
    </location>
</feature>
<evidence type="ECO:0000256" key="4">
    <source>
        <dbReference type="ARBA" id="ARBA00022989"/>
    </source>
</evidence>